<evidence type="ECO:0000313" key="3">
    <source>
        <dbReference type="EMBL" id="CAB3234697.1"/>
    </source>
</evidence>
<feature type="region of interest" description="Disordered" evidence="1">
    <location>
        <begin position="56"/>
        <end position="112"/>
    </location>
</feature>
<evidence type="ECO:0000313" key="4">
    <source>
        <dbReference type="Proteomes" id="UP000494106"/>
    </source>
</evidence>
<dbReference type="AlphaFoldDB" id="A0A8S0ZSW3"/>
<evidence type="ECO:0000259" key="2">
    <source>
        <dbReference type="Pfam" id="PF21107"/>
    </source>
</evidence>
<reference evidence="3 4" key="1">
    <citation type="submission" date="2020-04" db="EMBL/GenBank/DDBJ databases">
        <authorList>
            <person name="Wallbank WR R."/>
            <person name="Pardo Diaz C."/>
            <person name="Kozak K."/>
            <person name="Martin S."/>
            <person name="Jiggins C."/>
            <person name="Moest M."/>
            <person name="Warren A I."/>
            <person name="Byers J.R.P. K."/>
            <person name="Montejo-Kovacevich G."/>
            <person name="Yen C E."/>
        </authorList>
    </citation>
    <scope>NUCLEOTIDE SEQUENCE [LARGE SCALE GENOMIC DNA]</scope>
</reference>
<accession>A0A8S0ZSW3</accession>
<dbReference type="EMBL" id="CADEBC010000483">
    <property type="protein sequence ID" value="CAB3234697.1"/>
    <property type="molecule type" value="Genomic_DNA"/>
</dbReference>
<feature type="domain" description="STPR" evidence="2">
    <location>
        <begin position="108"/>
        <end position="180"/>
    </location>
</feature>
<dbReference type="InterPro" id="IPR048998">
    <property type="entry name" value="STPR"/>
</dbReference>
<proteinExistence type="predicted"/>
<dbReference type="Pfam" id="PF21107">
    <property type="entry name" value="STPRs"/>
    <property type="match status" value="1"/>
</dbReference>
<evidence type="ECO:0000256" key="1">
    <source>
        <dbReference type="SAM" id="MobiDB-lite"/>
    </source>
</evidence>
<sequence length="220" mass="24741">MGDFSSSDCSWKKMVIAKANNKWSSTIKLDHSKMDDPVSGIDVNSKHQEMTLVDVKQEQEDSCTDESCETEMPISMTQEVDPLVLLQPAKRRRRKSSGTPKCESPAGRASRLAKMSAYAAHRLANETPEQRANRLKRMSDYAAKRLADETSDQRAKRLSRMSAYAAKRLANETPEQRQARLTRMSAYAARRQAMKKIVDASSVGSPENLQVYNKHMPSQS</sequence>
<protein>
    <recommendedName>
        <fullName evidence="2">STPR domain-containing protein</fullName>
    </recommendedName>
</protein>
<name>A0A8S0ZSW3_ARCPL</name>
<keyword evidence="4" id="KW-1185">Reference proteome</keyword>
<comment type="caution">
    <text evidence="3">The sequence shown here is derived from an EMBL/GenBank/DDBJ whole genome shotgun (WGS) entry which is preliminary data.</text>
</comment>
<dbReference type="Proteomes" id="UP000494106">
    <property type="component" value="Unassembled WGS sequence"/>
</dbReference>
<dbReference type="OrthoDB" id="10057854at2759"/>
<feature type="compositionally biased region" description="Acidic residues" evidence="1">
    <location>
        <begin position="60"/>
        <end position="69"/>
    </location>
</feature>
<organism evidence="3 4">
    <name type="scientific">Arctia plantaginis</name>
    <name type="common">Wood tiger moth</name>
    <name type="synonym">Phalaena plantaginis</name>
    <dbReference type="NCBI Taxonomy" id="874455"/>
    <lineage>
        <taxon>Eukaryota</taxon>
        <taxon>Metazoa</taxon>
        <taxon>Ecdysozoa</taxon>
        <taxon>Arthropoda</taxon>
        <taxon>Hexapoda</taxon>
        <taxon>Insecta</taxon>
        <taxon>Pterygota</taxon>
        <taxon>Neoptera</taxon>
        <taxon>Endopterygota</taxon>
        <taxon>Lepidoptera</taxon>
        <taxon>Glossata</taxon>
        <taxon>Ditrysia</taxon>
        <taxon>Noctuoidea</taxon>
        <taxon>Erebidae</taxon>
        <taxon>Arctiinae</taxon>
        <taxon>Arctia</taxon>
    </lineage>
</organism>
<gene>
    <name evidence="3" type="ORF">APLA_LOCUS5747</name>
</gene>